<feature type="domain" description="PAS" evidence="7">
    <location>
        <begin position="10"/>
        <end position="64"/>
    </location>
</feature>
<dbReference type="Pfam" id="PF02518">
    <property type="entry name" value="HATPase_c"/>
    <property type="match status" value="1"/>
</dbReference>
<keyword evidence="4" id="KW-0808">Transferase</keyword>
<dbReference type="Gene3D" id="3.30.450.20">
    <property type="entry name" value="PAS domain"/>
    <property type="match status" value="2"/>
</dbReference>
<evidence type="ECO:0000313" key="10">
    <source>
        <dbReference type="Proteomes" id="UP000613030"/>
    </source>
</evidence>
<dbReference type="InterPro" id="IPR036097">
    <property type="entry name" value="HisK_dim/P_sf"/>
</dbReference>
<dbReference type="InterPro" id="IPR000700">
    <property type="entry name" value="PAS-assoc_C"/>
</dbReference>
<organism evidence="9 10">
    <name type="scientific">Chryseolinea lacunae</name>
    <dbReference type="NCBI Taxonomy" id="2801331"/>
    <lineage>
        <taxon>Bacteria</taxon>
        <taxon>Pseudomonadati</taxon>
        <taxon>Bacteroidota</taxon>
        <taxon>Cytophagia</taxon>
        <taxon>Cytophagales</taxon>
        <taxon>Fulvivirgaceae</taxon>
        <taxon>Chryseolinea</taxon>
    </lineage>
</organism>
<dbReference type="Pfam" id="PF13426">
    <property type="entry name" value="PAS_9"/>
    <property type="match status" value="1"/>
</dbReference>
<keyword evidence="3" id="KW-0597">Phosphoprotein</keyword>
<dbReference type="PANTHER" id="PTHR43304">
    <property type="entry name" value="PHYTOCHROME-LIKE PROTEIN CPH1"/>
    <property type="match status" value="1"/>
</dbReference>
<gene>
    <name evidence="9" type="ORF">JI741_31210</name>
</gene>
<evidence type="ECO:0000256" key="2">
    <source>
        <dbReference type="ARBA" id="ARBA00012438"/>
    </source>
</evidence>
<dbReference type="Gene3D" id="1.10.287.130">
    <property type="match status" value="1"/>
</dbReference>
<dbReference type="SMART" id="SM00086">
    <property type="entry name" value="PAC"/>
    <property type="match status" value="2"/>
</dbReference>
<dbReference type="InterPro" id="IPR000014">
    <property type="entry name" value="PAS"/>
</dbReference>
<dbReference type="InterPro" id="IPR013655">
    <property type="entry name" value="PAS_fold_3"/>
</dbReference>
<dbReference type="Gene3D" id="3.30.565.10">
    <property type="entry name" value="Histidine kinase-like ATPase, C-terminal domain"/>
    <property type="match status" value="1"/>
</dbReference>
<protein>
    <recommendedName>
        <fullName evidence="2">histidine kinase</fullName>
        <ecNumber evidence="2">2.7.13.3</ecNumber>
    </recommendedName>
</protein>
<evidence type="ECO:0000256" key="5">
    <source>
        <dbReference type="ARBA" id="ARBA00022777"/>
    </source>
</evidence>
<dbReference type="SMART" id="SM00388">
    <property type="entry name" value="HisKA"/>
    <property type="match status" value="1"/>
</dbReference>
<name>A0ABS1L268_9BACT</name>
<dbReference type="CDD" id="cd00130">
    <property type="entry name" value="PAS"/>
    <property type="match status" value="2"/>
</dbReference>
<dbReference type="InterPro" id="IPR001610">
    <property type="entry name" value="PAC"/>
</dbReference>
<dbReference type="Pfam" id="PF00512">
    <property type="entry name" value="HisKA"/>
    <property type="match status" value="1"/>
</dbReference>
<dbReference type="PRINTS" id="PR00344">
    <property type="entry name" value="BCTRLSENSOR"/>
</dbReference>
<dbReference type="SMART" id="SM00387">
    <property type="entry name" value="HATPase_c"/>
    <property type="match status" value="1"/>
</dbReference>
<dbReference type="PANTHER" id="PTHR43304:SF1">
    <property type="entry name" value="PAC DOMAIN-CONTAINING PROTEIN"/>
    <property type="match status" value="1"/>
</dbReference>
<evidence type="ECO:0000259" key="8">
    <source>
        <dbReference type="PROSITE" id="PS50113"/>
    </source>
</evidence>
<dbReference type="SMART" id="SM00091">
    <property type="entry name" value="PAS"/>
    <property type="match status" value="2"/>
</dbReference>
<dbReference type="InterPro" id="IPR005467">
    <property type="entry name" value="His_kinase_dom"/>
</dbReference>
<dbReference type="InterPro" id="IPR003661">
    <property type="entry name" value="HisK_dim/P_dom"/>
</dbReference>
<dbReference type="SUPFAM" id="SSF47384">
    <property type="entry name" value="Homodimeric domain of signal transducing histidine kinase"/>
    <property type="match status" value="1"/>
</dbReference>
<dbReference type="InterPro" id="IPR003594">
    <property type="entry name" value="HATPase_dom"/>
</dbReference>
<dbReference type="InterPro" id="IPR052162">
    <property type="entry name" value="Sensor_kinase/Photoreceptor"/>
</dbReference>
<keyword evidence="10" id="KW-1185">Reference proteome</keyword>
<feature type="domain" description="Histidine kinase" evidence="6">
    <location>
        <begin position="291"/>
        <end position="506"/>
    </location>
</feature>
<dbReference type="Pfam" id="PF08447">
    <property type="entry name" value="PAS_3"/>
    <property type="match status" value="1"/>
</dbReference>
<evidence type="ECO:0000256" key="4">
    <source>
        <dbReference type="ARBA" id="ARBA00022679"/>
    </source>
</evidence>
<dbReference type="PROSITE" id="PS50109">
    <property type="entry name" value="HIS_KIN"/>
    <property type="match status" value="1"/>
</dbReference>
<comment type="catalytic activity">
    <reaction evidence="1">
        <text>ATP + protein L-histidine = ADP + protein N-phospho-L-histidine.</text>
        <dbReference type="EC" id="2.7.13.3"/>
    </reaction>
</comment>
<evidence type="ECO:0000259" key="7">
    <source>
        <dbReference type="PROSITE" id="PS50112"/>
    </source>
</evidence>
<evidence type="ECO:0000256" key="1">
    <source>
        <dbReference type="ARBA" id="ARBA00000085"/>
    </source>
</evidence>
<dbReference type="EMBL" id="JAERRB010000019">
    <property type="protein sequence ID" value="MBL0745744.1"/>
    <property type="molecule type" value="Genomic_DNA"/>
</dbReference>
<dbReference type="SUPFAM" id="SSF55874">
    <property type="entry name" value="ATPase domain of HSP90 chaperone/DNA topoisomerase II/histidine kinase"/>
    <property type="match status" value="1"/>
</dbReference>
<dbReference type="CDD" id="cd00082">
    <property type="entry name" value="HisKA"/>
    <property type="match status" value="1"/>
</dbReference>
<dbReference type="InterPro" id="IPR036890">
    <property type="entry name" value="HATPase_C_sf"/>
</dbReference>
<keyword evidence="5 9" id="KW-0418">Kinase</keyword>
<dbReference type="NCBIfam" id="TIGR00229">
    <property type="entry name" value="sensory_box"/>
    <property type="match status" value="2"/>
</dbReference>
<dbReference type="GO" id="GO:0016301">
    <property type="term" value="F:kinase activity"/>
    <property type="evidence" value="ECO:0007669"/>
    <property type="project" value="UniProtKB-KW"/>
</dbReference>
<dbReference type="InterPro" id="IPR004358">
    <property type="entry name" value="Sig_transdc_His_kin-like_C"/>
</dbReference>
<dbReference type="PROSITE" id="PS50112">
    <property type="entry name" value="PAS"/>
    <property type="match status" value="1"/>
</dbReference>
<dbReference type="SUPFAM" id="SSF55785">
    <property type="entry name" value="PYP-like sensor domain (PAS domain)"/>
    <property type="match status" value="2"/>
</dbReference>
<proteinExistence type="predicted"/>
<dbReference type="Proteomes" id="UP000613030">
    <property type="component" value="Unassembled WGS sequence"/>
</dbReference>
<dbReference type="InterPro" id="IPR035965">
    <property type="entry name" value="PAS-like_dom_sf"/>
</dbReference>
<feature type="domain" description="PAC" evidence="8">
    <location>
        <begin position="211"/>
        <end position="262"/>
    </location>
</feature>
<accession>A0ABS1L268</accession>
<dbReference type="EC" id="2.7.13.3" evidence="2"/>
<evidence type="ECO:0000313" key="9">
    <source>
        <dbReference type="EMBL" id="MBL0745744.1"/>
    </source>
</evidence>
<reference evidence="9 10" key="1">
    <citation type="submission" date="2021-01" db="EMBL/GenBank/DDBJ databases">
        <title>Chryseolinea sp. Jin1 Genome sequencing and assembly.</title>
        <authorList>
            <person name="Kim I."/>
        </authorList>
    </citation>
    <scope>NUCLEOTIDE SEQUENCE [LARGE SCALE GENOMIC DNA]</scope>
    <source>
        <strain evidence="9 10">Jin1</strain>
    </source>
</reference>
<dbReference type="PROSITE" id="PS50113">
    <property type="entry name" value="PAC"/>
    <property type="match status" value="1"/>
</dbReference>
<comment type="caution">
    <text evidence="9">The sequence shown here is derived from an EMBL/GenBank/DDBJ whole genome shotgun (WGS) entry which is preliminary data.</text>
</comment>
<evidence type="ECO:0000259" key="6">
    <source>
        <dbReference type="PROSITE" id="PS50109"/>
    </source>
</evidence>
<dbReference type="RefSeq" id="WP_202016353.1">
    <property type="nucleotide sequence ID" value="NZ_JAERRB010000019.1"/>
</dbReference>
<evidence type="ECO:0000256" key="3">
    <source>
        <dbReference type="ARBA" id="ARBA00022553"/>
    </source>
</evidence>
<sequence>MEQKPIALESEAGFRVLFEYATISILVISEAGDIELANTCAETLFGYQPSELLGQPIEVLIPEDLRSRHVHHRTHYFDKPKARPMGVGMELFARKKSGEVFPVAISLGHYELDTEKLAVAFVTDITDQVKAKKLVAEREAWFRNMADNSPVMIWVSDAGKNCTYFNNTWLSFTGRTIGDEMGSGWAAGVHPDDLEKCLFAFSAAFDARLSFVREYRLRRADGQYRWIQDTGKPTYSDAVFTGYIGTSNDIHDQRAMKDELEQLVRTRTNELYQALDREKEMNEMKSRFVSMASHEFRTPLSIVLSSASLIEQYVSSGGDERVGRHLRRIQSSVNNLTNILNDFLSIDKLEQGNVEVEYETFGMEGFLKEVVEDVGAVRKREQQVKIEHLGEREITLDQKKLRYILLNLVSNSLKYSPEGGQVFVKSMALEKRVIVSVRDCGIGIPEEEQKFMFNKFFRAKNTGNIQGTGLGLTIVKRYVDLMGGSVSFTSKPGEGTTFMIDVPTVGML</sequence>